<evidence type="ECO:0008006" key="3">
    <source>
        <dbReference type="Google" id="ProtNLM"/>
    </source>
</evidence>
<gene>
    <name evidence="1" type="ORF">AFM12_01965</name>
</gene>
<evidence type="ECO:0000313" key="1">
    <source>
        <dbReference type="EMBL" id="KPM49405.1"/>
    </source>
</evidence>
<keyword evidence="2" id="KW-1185">Reference proteome</keyword>
<organism evidence="1 2">
    <name type="scientific">Jiulongibacter sediminis</name>
    <dbReference type="NCBI Taxonomy" id="1605367"/>
    <lineage>
        <taxon>Bacteria</taxon>
        <taxon>Pseudomonadati</taxon>
        <taxon>Bacteroidota</taxon>
        <taxon>Cytophagia</taxon>
        <taxon>Cytophagales</taxon>
        <taxon>Leadbetterellaceae</taxon>
        <taxon>Jiulongibacter</taxon>
    </lineage>
</organism>
<dbReference type="AlphaFoldDB" id="A0A0P7BY21"/>
<accession>A0A0P7BY21</accession>
<proteinExistence type="predicted"/>
<evidence type="ECO:0000313" key="2">
    <source>
        <dbReference type="Proteomes" id="UP000050454"/>
    </source>
</evidence>
<comment type="caution">
    <text evidence="1">The sequence shown here is derived from an EMBL/GenBank/DDBJ whole genome shotgun (WGS) entry which is preliminary data.</text>
</comment>
<dbReference type="STRING" id="1605367.AFM12_01965"/>
<name>A0A0P7BY21_9BACT</name>
<reference evidence="1 2" key="1">
    <citation type="submission" date="2015-07" db="EMBL/GenBank/DDBJ databases">
        <title>The draft genome sequence of Leadbetterella sp. JN14-9.</title>
        <authorList>
            <person name="Liu Y."/>
            <person name="Du J."/>
            <person name="Shao Z."/>
        </authorList>
    </citation>
    <scope>NUCLEOTIDE SEQUENCE [LARGE SCALE GENOMIC DNA]</scope>
    <source>
        <strain evidence="1 2">JN14-9</strain>
    </source>
</reference>
<dbReference type="OrthoDB" id="129437at2"/>
<dbReference type="Proteomes" id="UP000050454">
    <property type="component" value="Unassembled WGS sequence"/>
</dbReference>
<sequence length="107" mass="12418">MYERNLKLYRQIIDKCPEIKLKGKTMPYTSANGHMFSQLNKAGEIGFRFSEEVKEKYLEELSTAVFKSYGAIMRGYIIIPVKLLEDIDTAAQLLQESYQYVMNLPPK</sequence>
<protein>
    <recommendedName>
        <fullName evidence="3">TfoX N-terminal domain-containing protein</fullName>
    </recommendedName>
</protein>
<dbReference type="EMBL" id="LGTQ01000005">
    <property type="protein sequence ID" value="KPM49405.1"/>
    <property type="molecule type" value="Genomic_DNA"/>
</dbReference>